<organism evidence="9 10">
    <name type="scientific">Orchesella dallaii</name>
    <dbReference type="NCBI Taxonomy" id="48710"/>
    <lineage>
        <taxon>Eukaryota</taxon>
        <taxon>Metazoa</taxon>
        <taxon>Ecdysozoa</taxon>
        <taxon>Arthropoda</taxon>
        <taxon>Hexapoda</taxon>
        <taxon>Collembola</taxon>
        <taxon>Entomobryomorpha</taxon>
        <taxon>Entomobryoidea</taxon>
        <taxon>Orchesellidae</taxon>
        <taxon>Orchesellinae</taxon>
        <taxon>Orchesella</taxon>
    </lineage>
</organism>
<dbReference type="InterPro" id="IPR001594">
    <property type="entry name" value="Palmitoyltrfase_DHHC"/>
</dbReference>
<dbReference type="EC" id="2.3.1.225" evidence="7"/>
<comment type="catalytic activity">
    <reaction evidence="7">
        <text>L-cysteinyl-[protein] + hexadecanoyl-CoA = S-hexadecanoyl-L-cysteinyl-[protein] + CoA</text>
        <dbReference type="Rhea" id="RHEA:36683"/>
        <dbReference type="Rhea" id="RHEA-COMP:10131"/>
        <dbReference type="Rhea" id="RHEA-COMP:11032"/>
        <dbReference type="ChEBI" id="CHEBI:29950"/>
        <dbReference type="ChEBI" id="CHEBI:57287"/>
        <dbReference type="ChEBI" id="CHEBI:57379"/>
        <dbReference type="ChEBI" id="CHEBI:74151"/>
        <dbReference type="EC" id="2.3.1.225"/>
    </reaction>
</comment>
<keyword evidence="4 7" id="KW-1133">Transmembrane helix</keyword>
<reference evidence="9 10" key="1">
    <citation type="submission" date="2024-08" db="EMBL/GenBank/DDBJ databases">
        <authorList>
            <person name="Cucini C."/>
            <person name="Frati F."/>
        </authorList>
    </citation>
    <scope>NUCLEOTIDE SEQUENCE [LARGE SCALE GENOMIC DNA]</scope>
</reference>
<evidence type="ECO:0000313" key="9">
    <source>
        <dbReference type="EMBL" id="CAL8079723.1"/>
    </source>
</evidence>
<keyword evidence="10" id="KW-1185">Reference proteome</keyword>
<name>A0ABP1PW29_9HEXA</name>
<evidence type="ECO:0000256" key="4">
    <source>
        <dbReference type="ARBA" id="ARBA00022989"/>
    </source>
</evidence>
<dbReference type="PROSITE" id="PS50216">
    <property type="entry name" value="DHHC"/>
    <property type="match status" value="1"/>
</dbReference>
<feature type="domain" description="Palmitoyltransferase DHHC" evidence="8">
    <location>
        <begin position="173"/>
        <end position="299"/>
    </location>
</feature>
<dbReference type="PANTHER" id="PTHR22883">
    <property type="entry name" value="ZINC FINGER DHHC DOMAIN CONTAINING PROTEIN"/>
    <property type="match status" value="1"/>
</dbReference>
<comment type="subcellular location">
    <subcellularLocation>
        <location evidence="1">Membrane</location>
        <topology evidence="1">Multi-pass membrane protein</topology>
    </subcellularLocation>
</comment>
<dbReference type="Proteomes" id="UP001642540">
    <property type="component" value="Unassembled WGS sequence"/>
</dbReference>
<feature type="transmembrane region" description="Helical" evidence="7">
    <location>
        <begin position="40"/>
        <end position="60"/>
    </location>
</feature>
<proteinExistence type="inferred from homology"/>
<evidence type="ECO:0000256" key="5">
    <source>
        <dbReference type="ARBA" id="ARBA00023136"/>
    </source>
</evidence>
<gene>
    <name evidence="9" type="ORF">ODALV1_LOCUS4451</name>
</gene>
<keyword evidence="6 7" id="KW-0012">Acyltransferase</keyword>
<sequence length="370" mass="43976">MFQKITRSDWISKNSVDAVMAKKEAREGSRMQIERQVQQYRQWGTAAIPFIVMYAFGFLFSTDLTYFWKGMLMLFSYLIYEVFEEYVFMEDLLTVDPIYVYLATKFWMYVVWFVYIMSSVPLWDTIVFVAWSLVLWYNFLRAWKGDPGVITVSEDERCEIMMNSLEQGGLDSALFCTTCMIRKPFRSKHCSVCNRCVARFDHHCLWLSNCVGWRNHKFFVGYLFSLVLMCIIFLLGAVKFMRKNLHKEWDFIHVVSFEPWITFMSLQAAFYGIWVLGLMICQLYTILWLGLTTNERLNRTRYAKRFGFANMNLSTNSNPGVVKNFIDFFELESFNPGKTDWMRVFPQDQEESSVDSQPFIRDKWDSFQYV</sequence>
<evidence type="ECO:0000256" key="6">
    <source>
        <dbReference type="ARBA" id="ARBA00023315"/>
    </source>
</evidence>
<keyword evidence="5 7" id="KW-0472">Membrane</keyword>
<feature type="transmembrane region" description="Helical" evidence="7">
    <location>
        <begin position="268"/>
        <end position="291"/>
    </location>
</feature>
<keyword evidence="3 7" id="KW-0812">Transmembrane</keyword>
<evidence type="ECO:0000256" key="1">
    <source>
        <dbReference type="ARBA" id="ARBA00004141"/>
    </source>
</evidence>
<evidence type="ECO:0000256" key="7">
    <source>
        <dbReference type="RuleBase" id="RU079119"/>
    </source>
</evidence>
<keyword evidence="2 7" id="KW-0808">Transferase</keyword>
<dbReference type="EMBL" id="CAXLJM020000013">
    <property type="protein sequence ID" value="CAL8079723.1"/>
    <property type="molecule type" value="Genomic_DNA"/>
</dbReference>
<evidence type="ECO:0000259" key="8">
    <source>
        <dbReference type="Pfam" id="PF01529"/>
    </source>
</evidence>
<evidence type="ECO:0000256" key="3">
    <source>
        <dbReference type="ARBA" id="ARBA00022692"/>
    </source>
</evidence>
<protein>
    <recommendedName>
        <fullName evidence="7">Palmitoyltransferase</fullName>
        <ecNumber evidence="7">2.3.1.225</ecNumber>
    </recommendedName>
</protein>
<evidence type="ECO:0000256" key="2">
    <source>
        <dbReference type="ARBA" id="ARBA00022679"/>
    </source>
</evidence>
<dbReference type="InterPro" id="IPR039859">
    <property type="entry name" value="PFA4/ZDH16/20/ERF2-like"/>
</dbReference>
<accession>A0ABP1PW29</accession>
<comment type="similarity">
    <text evidence="7">Belongs to the DHHC palmitoyltransferase family.</text>
</comment>
<comment type="caution">
    <text evidence="9">The sequence shown here is derived from an EMBL/GenBank/DDBJ whole genome shotgun (WGS) entry which is preliminary data.</text>
</comment>
<dbReference type="Pfam" id="PF01529">
    <property type="entry name" value="DHHC"/>
    <property type="match status" value="1"/>
</dbReference>
<feature type="transmembrane region" description="Helical" evidence="7">
    <location>
        <begin position="219"/>
        <end position="241"/>
    </location>
</feature>
<evidence type="ECO:0000313" key="10">
    <source>
        <dbReference type="Proteomes" id="UP001642540"/>
    </source>
</evidence>
<comment type="domain">
    <text evidence="7">The DHHC domain is required for palmitoyltransferase activity.</text>
</comment>